<dbReference type="STRING" id="3847.A0A0R0ED13"/>
<dbReference type="InterPro" id="IPR029480">
    <property type="entry name" value="Transpos_assoc"/>
</dbReference>
<dbReference type="Proteomes" id="UP000008827">
    <property type="component" value="Unassembled WGS sequence"/>
</dbReference>
<accession>A0A0R0ED13</accession>
<dbReference type="EMBL" id="KZ847152">
    <property type="protein sequence ID" value="KRG88663.1"/>
    <property type="molecule type" value="Genomic_DNA"/>
</dbReference>
<feature type="region of interest" description="Disordered" evidence="1">
    <location>
        <begin position="216"/>
        <end position="237"/>
    </location>
</feature>
<gene>
    <name evidence="3" type="ORF">GLYMA_U037400</name>
</gene>
<reference evidence="3" key="1">
    <citation type="journal article" date="2010" name="Nature">
        <title>Genome sequence of the palaeopolyploid soybean.</title>
        <authorList>
            <person name="Schmutz J."/>
            <person name="Cannon S.B."/>
            <person name="Schlueter J."/>
            <person name="Ma J."/>
            <person name="Mitros T."/>
            <person name="Nelson W."/>
            <person name="Hyten D.L."/>
            <person name="Song Q."/>
            <person name="Thelen J.J."/>
            <person name="Cheng J."/>
            <person name="Xu D."/>
            <person name="Hellsten U."/>
            <person name="May G.D."/>
            <person name="Yu Y."/>
            <person name="Sakurai T."/>
            <person name="Umezawa T."/>
            <person name="Bhattacharyya M.K."/>
            <person name="Sandhu D."/>
            <person name="Valliyodan B."/>
            <person name="Lindquist E."/>
            <person name="Peto M."/>
            <person name="Grant D."/>
            <person name="Shu S."/>
            <person name="Goodstein D."/>
            <person name="Barry K."/>
            <person name="Futrell-Griggs M."/>
            <person name="Abernathy B."/>
            <person name="Du J."/>
            <person name="Tian Z."/>
            <person name="Zhu L."/>
            <person name="Gill N."/>
            <person name="Joshi T."/>
            <person name="Libault M."/>
            <person name="Sethuraman A."/>
            <person name="Zhang X.-C."/>
            <person name="Shinozaki K."/>
            <person name="Nguyen H.T."/>
            <person name="Wing R.A."/>
            <person name="Cregan P."/>
            <person name="Specht J."/>
            <person name="Grimwood J."/>
            <person name="Rokhsar D."/>
            <person name="Stacey G."/>
            <person name="Shoemaker R.C."/>
            <person name="Jackson S.A."/>
        </authorList>
    </citation>
    <scope>NUCLEOTIDE SEQUENCE</scope>
    <source>
        <tissue evidence="3">Callus</tissue>
    </source>
</reference>
<sequence length="237" mass="27178">MVKKKREIACEIETAGEPSFGGDIKLGPTAVLKALHVPNRPPKRFGLGCFPVSDATEILDRQDDPPRQNITEEADAGLVVNERIGRRFFKKPIVVYVFANYGNVIVSHSKPVFHDRLIILKVIDKEWTKLPRFSQEYISMVLIFFLDFTFNKGRPQGDEILCSCATCRNHLWAKRYVIYDHLIAKSFLKGYYDVWVNHGEKIPSRMKMNVIMEDQKDSHEDHSSTTSITFGRLTSCQ</sequence>
<keyword evidence="5" id="KW-1185">Reference proteome</keyword>
<organism evidence="4">
    <name type="scientific">Glycine max</name>
    <name type="common">Soybean</name>
    <name type="synonym">Glycine hispida</name>
    <dbReference type="NCBI Taxonomy" id="3847"/>
    <lineage>
        <taxon>Eukaryota</taxon>
        <taxon>Viridiplantae</taxon>
        <taxon>Streptophyta</taxon>
        <taxon>Embryophyta</taxon>
        <taxon>Tracheophyta</taxon>
        <taxon>Spermatophyta</taxon>
        <taxon>Magnoliopsida</taxon>
        <taxon>eudicotyledons</taxon>
        <taxon>Gunneridae</taxon>
        <taxon>Pentapetalae</taxon>
        <taxon>rosids</taxon>
        <taxon>fabids</taxon>
        <taxon>Fabales</taxon>
        <taxon>Fabaceae</taxon>
        <taxon>Papilionoideae</taxon>
        <taxon>50 kb inversion clade</taxon>
        <taxon>NPAAA clade</taxon>
        <taxon>indigoferoid/millettioid clade</taxon>
        <taxon>Phaseoleae</taxon>
        <taxon>Glycine</taxon>
        <taxon>Glycine subgen. Soja</taxon>
    </lineage>
</organism>
<evidence type="ECO:0000313" key="3">
    <source>
        <dbReference type="EMBL" id="KRG88663.1"/>
    </source>
</evidence>
<reference evidence="3" key="3">
    <citation type="submission" date="2018-07" db="EMBL/GenBank/DDBJ databases">
        <title>WGS assembly of Glycine max.</title>
        <authorList>
            <person name="Schmutz J."/>
            <person name="Cannon S."/>
            <person name="Schlueter J."/>
            <person name="Ma J."/>
            <person name="Mitros T."/>
            <person name="Nelson W."/>
            <person name="Hyten D."/>
            <person name="Song Q."/>
            <person name="Thelen J."/>
            <person name="Cheng J."/>
            <person name="Xu D."/>
            <person name="Hellsten U."/>
            <person name="May G."/>
            <person name="Yu Y."/>
            <person name="Sakurai T."/>
            <person name="Umezawa T."/>
            <person name="Bhattacharyya M."/>
            <person name="Sandhu D."/>
            <person name="Valliyodan B."/>
            <person name="Lindquist E."/>
            <person name="Peto M."/>
            <person name="Grant D."/>
            <person name="Shu S."/>
            <person name="Goodstein D."/>
            <person name="Barry K."/>
            <person name="Futrell-Griggs M."/>
            <person name="Abernathy B."/>
            <person name="Du J."/>
            <person name="Tian Z."/>
            <person name="Zhu L."/>
            <person name="Gill N."/>
            <person name="Joshi T."/>
            <person name="Libault M."/>
            <person name="Sethuraman A."/>
            <person name="Zhang X."/>
            <person name="Shinozaki K."/>
            <person name="Nguyen H."/>
            <person name="Wing R."/>
            <person name="Cregan P."/>
            <person name="Specht J."/>
            <person name="Grimwood J."/>
            <person name="Rokhsar D."/>
            <person name="Stacey G."/>
            <person name="Shoemaker R."/>
            <person name="Jackson S."/>
        </authorList>
    </citation>
    <scope>NUCLEOTIDE SEQUENCE</scope>
    <source>
        <tissue evidence="3">Callus</tissue>
    </source>
</reference>
<evidence type="ECO:0000313" key="4">
    <source>
        <dbReference type="EnsemblPlants" id="KRG88663"/>
    </source>
</evidence>
<name>A0A0R0ED13_SOYBN</name>
<evidence type="ECO:0000256" key="1">
    <source>
        <dbReference type="SAM" id="MobiDB-lite"/>
    </source>
</evidence>
<dbReference type="InParanoid" id="A0A0R0ED13"/>
<protein>
    <recommendedName>
        <fullName evidence="2">Transposase-associated domain-containing protein</fullName>
    </recommendedName>
</protein>
<feature type="compositionally biased region" description="Polar residues" evidence="1">
    <location>
        <begin position="224"/>
        <end position="237"/>
    </location>
</feature>
<dbReference type="EnsemblPlants" id="KRG88663">
    <property type="protein sequence ID" value="KRG88663"/>
    <property type="gene ID" value="GLYMA_U037400"/>
</dbReference>
<evidence type="ECO:0000259" key="2">
    <source>
        <dbReference type="Pfam" id="PF13963"/>
    </source>
</evidence>
<dbReference type="AlphaFoldDB" id="A0A0R0ED13"/>
<dbReference type="Gramene" id="KRG88663">
    <property type="protein sequence ID" value="KRG88663"/>
    <property type="gene ID" value="GLYMA_U037400"/>
</dbReference>
<evidence type="ECO:0000313" key="5">
    <source>
        <dbReference type="Proteomes" id="UP000008827"/>
    </source>
</evidence>
<proteinExistence type="predicted"/>
<dbReference type="Pfam" id="PF13963">
    <property type="entry name" value="Transpos_assoc"/>
    <property type="match status" value="1"/>
</dbReference>
<feature type="domain" description="Transposase-associated" evidence="2">
    <location>
        <begin position="125"/>
        <end position="200"/>
    </location>
</feature>
<reference evidence="4" key="2">
    <citation type="submission" date="2018-02" db="UniProtKB">
        <authorList>
            <consortium name="EnsemblPlants"/>
        </authorList>
    </citation>
    <scope>IDENTIFICATION</scope>
    <source>
        <strain evidence="4">Williams 82</strain>
    </source>
</reference>